<feature type="compositionally biased region" description="Acidic residues" evidence="2">
    <location>
        <begin position="66"/>
        <end position="75"/>
    </location>
</feature>
<accession>A0A5R8XZG6</accession>
<evidence type="ECO:0000313" key="4">
    <source>
        <dbReference type="Proteomes" id="UP000308901"/>
    </source>
</evidence>
<keyword evidence="1" id="KW-0500">Molybdenum</keyword>
<dbReference type="EMBL" id="VANU01000005">
    <property type="protein sequence ID" value="TLP36839.1"/>
    <property type="molecule type" value="Genomic_DNA"/>
</dbReference>
<evidence type="ECO:0000256" key="1">
    <source>
        <dbReference type="ARBA" id="ARBA00022505"/>
    </source>
</evidence>
<name>A0A5R8XZG6_9BACT</name>
<dbReference type="InterPro" id="IPR006311">
    <property type="entry name" value="TAT_signal"/>
</dbReference>
<dbReference type="NCBIfam" id="TIGR01409">
    <property type="entry name" value="TAT_signal_seq"/>
    <property type="match status" value="1"/>
</dbReference>
<keyword evidence="4" id="KW-1185">Reference proteome</keyword>
<evidence type="ECO:0000313" key="3">
    <source>
        <dbReference type="EMBL" id="TLP36839.1"/>
    </source>
</evidence>
<reference evidence="3 4" key="1">
    <citation type="submission" date="2019-05" db="EMBL/GenBank/DDBJ databases">
        <title>Arcobacter sp. nov., isolated from sea sediment.</title>
        <authorList>
            <person name="Kim W."/>
        </authorList>
    </citation>
    <scope>NUCLEOTIDE SEQUENCE [LARGE SCALE GENOMIC DNA]</scope>
    <source>
        <strain evidence="3 4">CAU 1517</strain>
    </source>
</reference>
<protein>
    <submittedName>
        <fullName evidence="3">Twin-arginine translocation signal domain-containing protein</fullName>
    </submittedName>
</protein>
<proteinExistence type="predicted"/>
<organism evidence="3 4">
    <name type="scientific">Arcobacter arenosus</name>
    <dbReference type="NCBI Taxonomy" id="2576037"/>
    <lineage>
        <taxon>Bacteria</taxon>
        <taxon>Pseudomonadati</taxon>
        <taxon>Campylobacterota</taxon>
        <taxon>Epsilonproteobacteria</taxon>
        <taxon>Campylobacterales</taxon>
        <taxon>Arcobacteraceae</taxon>
        <taxon>Arcobacter</taxon>
    </lineage>
</organism>
<sequence length="75" mass="7981">MDKIITEENTNSRRSFLKKAAYAAPAIVALGSITKPTNAMASCISNCQDQNDFDNSITPPPPPGSGDDESSGFKF</sequence>
<gene>
    <name evidence="3" type="ORF">FDK22_11350</name>
</gene>
<evidence type="ECO:0000256" key="2">
    <source>
        <dbReference type="SAM" id="MobiDB-lite"/>
    </source>
</evidence>
<dbReference type="Proteomes" id="UP000308901">
    <property type="component" value="Unassembled WGS sequence"/>
</dbReference>
<feature type="region of interest" description="Disordered" evidence="2">
    <location>
        <begin position="49"/>
        <end position="75"/>
    </location>
</feature>
<dbReference type="AlphaFoldDB" id="A0A5R8XZG6"/>
<comment type="caution">
    <text evidence="3">The sequence shown here is derived from an EMBL/GenBank/DDBJ whole genome shotgun (WGS) entry which is preliminary data.</text>
</comment>
<dbReference type="PROSITE" id="PS51318">
    <property type="entry name" value="TAT"/>
    <property type="match status" value="1"/>
</dbReference>
<dbReference type="InterPro" id="IPR019546">
    <property type="entry name" value="TAT_signal_bac_arc"/>
</dbReference>
<dbReference type="RefSeq" id="WP_138153094.1">
    <property type="nucleotide sequence ID" value="NZ_CBDDKQ010000003.1"/>
</dbReference>